<gene>
    <name evidence="2" type="ORF">B0H98_10583</name>
</gene>
<keyword evidence="3" id="KW-1185">Reference proteome</keyword>
<dbReference type="AlphaFoldDB" id="A0A2T0V2L5"/>
<proteinExistence type="predicted"/>
<dbReference type="RefSeq" id="WP_244183068.1">
    <property type="nucleotide sequence ID" value="NZ_PVTK01000005.1"/>
</dbReference>
<dbReference type="Gene3D" id="3.10.450.40">
    <property type="match status" value="1"/>
</dbReference>
<dbReference type="Proteomes" id="UP000237647">
    <property type="component" value="Unassembled WGS sequence"/>
</dbReference>
<evidence type="ECO:0000259" key="1">
    <source>
        <dbReference type="Pfam" id="PF03413"/>
    </source>
</evidence>
<comment type="caution">
    <text evidence="2">The sequence shown here is derived from an EMBL/GenBank/DDBJ whole genome shotgun (WGS) entry which is preliminary data.</text>
</comment>
<evidence type="ECO:0000313" key="3">
    <source>
        <dbReference type="Proteomes" id="UP000237647"/>
    </source>
</evidence>
<name>A0A2T0V2L5_9GAMM</name>
<dbReference type="Pfam" id="PF03413">
    <property type="entry name" value="PepSY"/>
    <property type="match status" value="1"/>
</dbReference>
<sequence>MKAALHSLASTGRFGRCLPRRFIGAGLLALAVSLGTGISAGALGDQHWEALHAEVRRGDVVPLETILDWLEAHYIGEVLEVEVERENGYVEYEIKLLGPQNQVVEFEFDGQSGQLMSIEGVRINEMRRP</sequence>
<dbReference type="InterPro" id="IPR025711">
    <property type="entry name" value="PepSY"/>
</dbReference>
<feature type="domain" description="PepSY" evidence="1">
    <location>
        <begin position="61"/>
        <end position="118"/>
    </location>
</feature>
<protein>
    <recommendedName>
        <fullName evidence="1">PepSY domain-containing protein</fullName>
    </recommendedName>
</protein>
<reference evidence="2 3" key="1">
    <citation type="submission" date="2018-03" db="EMBL/GenBank/DDBJ databases">
        <title>Genomic Encyclopedia of Type Strains, Phase III (KMG-III): the genomes of soil and plant-associated and newly described type strains.</title>
        <authorList>
            <person name="Whitman W."/>
        </authorList>
    </citation>
    <scope>NUCLEOTIDE SEQUENCE [LARGE SCALE GENOMIC DNA]</scope>
    <source>
        <strain evidence="2 3">CGMCC 1.12152</strain>
    </source>
</reference>
<accession>A0A2T0V2L5</accession>
<evidence type="ECO:0000313" key="2">
    <source>
        <dbReference type="EMBL" id="PRY64423.1"/>
    </source>
</evidence>
<organism evidence="2 3">
    <name type="scientific">Vreelandella songnenensis</name>
    <dbReference type="NCBI Taxonomy" id="1176243"/>
    <lineage>
        <taxon>Bacteria</taxon>
        <taxon>Pseudomonadati</taxon>
        <taxon>Pseudomonadota</taxon>
        <taxon>Gammaproteobacteria</taxon>
        <taxon>Oceanospirillales</taxon>
        <taxon>Halomonadaceae</taxon>
        <taxon>Vreelandella</taxon>
    </lineage>
</organism>
<dbReference type="EMBL" id="PVTK01000005">
    <property type="protein sequence ID" value="PRY64423.1"/>
    <property type="molecule type" value="Genomic_DNA"/>
</dbReference>